<feature type="domain" description="Cytochrome c" evidence="6">
    <location>
        <begin position="26"/>
        <end position="108"/>
    </location>
</feature>
<keyword evidence="3 4" id="KW-0408">Iron</keyword>
<feature type="signal peptide" evidence="5">
    <location>
        <begin position="1"/>
        <end position="23"/>
    </location>
</feature>
<evidence type="ECO:0000256" key="1">
    <source>
        <dbReference type="ARBA" id="ARBA00022617"/>
    </source>
</evidence>
<dbReference type="OrthoDB" id="7363829at2"/>
<keyword evidence="5" id="KW-0732">Signal</keyword>
<name>A0A4R5PI29_9HYPH</name>
<keyword evidence="2 4" id="KW-0479">Metal-binding</keyword>
<accession>A0A4R5PI29</accession>
<dbReference type="EMBL" id="SMSI01000004">
    <property type="protein sequence ID" value="TDH34503.1"/>
    <property type="molecule type" value="Genomic_DNA"/>
</dbReference>
<evidence type="ECO:0000313" key="8">
    <source>
        <dbReference type="Proteomes" id="UP000295131"/>
    </source>
</evidence>
<evidence type="ECO:0000256" key="5">
    <source>
        <dbReference type="SAM" id="SignalP"/>
    </source>
</evidence>
<dbReference type="Proteomes" id="UP000295131">
    <property type="component" value="Unassembled WGS sequence"/>
</dbReference>
<feature type="chain" id="PRO_5020308439" evidence="5">
    <location>
        <begin position="24"/>
        <end position="110"/>
    </location>
</feature>
<dbReference type="GO" id="GO:0009055">
    <property type="term" value="F:electron transfer activity"/>
    <property type="evidence" value="ECO:0007669"/>
    <property type="project" value="InterPro"/>
</dbReference>
<dbReference type="Pfam" id="PF00034">
    <property type="entry name" value="Cytochrom_C"/>
    <property type="match status" value="1"/>
</dbReference>
<dbReference type="SUPFAM" id="SSF46626">
    <property type="entry name" value="Cytochrome c"/>
    <property type="match status" value="1"/>
</dbReference>
<evidence type="ECO:0000256" key="4">
    <source>
        <dbReference type="PROSITE-ProRule" id="PRU00433"/>
    </source>
</evidence>
<sequence length="110" mass="11857">MRKGGWHVAAACSIVLTAGLAHAGDPLVEEGRELVELNCSNCHAVGVRDASPHDQAPPFRTLSRRYPLDALEEAFAAGHITSGHPDMPDFVARPDQVEAILAYIDTIQED</sequence>
<evidence type="ECO:0000256" key="3">
    <source>
        <dbReference type="ARBA" id="ARBA00023004"/>
    </source>
</evidence>
<evidence type="ECO:0000313" key="7">
    <source>
        <dbReference type="EMBL" id="TDH34503.1"/>
    </source>
</evidence>
<keyword evidence="1 4" id="KW-0349">Heme</keyword>
<dbReference type="GO" id="GO:0020037">
    <property type="term" value="F:heme binding"/>
    <property type="evidence" value="ECO:0007669"/>
    <property type="project" value="InterPro"/>
</dbReference>
<reference evidence="7 8" key="1">
    <citation type="journal article" date="2013" name="Int. J. Syst. Evol. Microbiol.">
        <title>Hoeflea suaedae sp. nov., an endophytic bacterium isolated from the root of the halophyte Suaeda maritima.</title>
        <authorList>
            <person name="Chung E.J."/>
            <person name="Park J.A."/>
            <person name="Pramanik P."/>
            <person name="Bibi F."/>
            <person name="Jeon C.O."/>
            <person name="Chung Y.R."/>
        </authorList>
    </citation>
    <scope>NUCLEOTIDE SEQUENCE [LARGE SCALE GENOMIC DNA]</scope>
    <source>
        <strain evidence="7 8">YC6898</strain>
    </source>
</reference>
<dbReference type="AlphaFoldDB" id="A0A4R5PI29"/>
<gene>
    <name evidence="7" type="ORF">E2A64_17235</name>
</gene>
<proteinExistence type="predicted"/>
<evidence type="ECO:0000259" key="6">
    <source>
        <dbReference type="PROSITE" id="PS51007"/>
    </source>
</evidence>
<dbReference type="GO" id="GO:0046872">
    <property type="term" value="F:metal ion binding"/>
    <property type="evidence" value="ECO:0007669"/>
    <property type="project" value="UniProtKB-KW"/>
</dbReference>
<evidence type="ECO:0000256" key="2">
    <source>
        <dbReference type="ARBA" id="ARBA00022723"/>
    </source>
</evidence>
<dbReference type="PROSITE" id="PS51007">
    <property type="entry name" value="CYTC"/>
    <property type="match status" value="1"/>
</dbReference>
<organism evidence="7 8">
    <name type="scientific">Pseudohoeflea suaedae</name>
    <dbReference type="NCBI Taxonomy" id="877384"/>
    <lineage>
        <taxon>Bacteria</taxon>
        <taxon>Pseudomonadati</taxon>
        <taxon>Pseudomonadota</taxon>
        <taxon>Alphaproteobacteria</taxon>
        <taxon>Hyphomicrobiales</taxon>
        <taxon>Rhizobiaceae</taxon>
        <taxon>Pseudohoeflea</taxon>
    </lineage>
</organism>
<dbReference type="Gene3D" id="1.10.760.10">
    <property type="entry name" value="Cytochrome c-like domain"/>
    <property type="match status" value="1"/>
</dbReference>
<protein>
    <submittedName>
        <fullName evidence="7">Cytochrome c</fullName>
    </submittedName>
</protein>
<dbReference type="InterPro" id="IPR009056">
    <property type="entry name" value="Cyt_c-like_dom"/>
</dbReference>
<comment type="caution">
    <text evidence="7">The sequence shown here is derived from an EMBL/GenBank/DDBJ whole genome shotgun (WGS) entry which is preliminary data.</text>
</comment>
<dbReference type="InterPro" id="IPR036909">
    <property type="entry name" value="Cyt_c-like_dom_sf"/>
</dbReference>
<keyword evidence="8" id="KW-1185">Reference proteome</keyword>